<keyword evidence="1" id="KW-0732">Signal</keyword>
<gene>
    <name evidence="3" type="ORF">FHG66_06215</name>
</gene>
<dbReference type="AlphaFoldDB" id="A0A5C4N1I1"/>
<dbReference type="RefSeq" id="WP_139075882.1">
    <property type="nucleotide sequence ID" value="NZ_VDFU01000005.1"/>
</dbReference>
<dbReference type="SUPFAM" id="SSF56935">
    <property type="entry name" value="Porins"/>
    <property type="match status" value="1"/>
</dbReference>
<evidence type="ECO:0000256" key="1">
    <source>
        <dbReference type="SAM" id="SignalP"/>
    </source>
</evidence>
<dbReference type="Proteomes" id="UP000305887">
    <property type="component" value="Unassembled WGS sequence"/>
</dbReference>
<sequence>MISRCAMAALLLSSSANLVSAQAFSGAEISAEVLTFTDDVDLGEKEYRGAVQFGLAAGFGAAADLSYHNSDGLGLGGRNLTFHGFYEGLDLATVGLFYGRDSIDDGDAELLGLEAATTLMGGDLQGALASYDGDVGSGSLLSVDARYAFGGFAATGFAGAMSGDVDGSRIALGAEYQIGAGPTLYGEVGRRSVDDDGQTYLSLGARLAIGPNAGTTFESRSIFEILPGY</sequence>
<dbReference type="GO" id="GO:0015288">
    <property type="term" value="F:porin activity"/>
    <property type="evidence" value="ECO:0007669"/>
    <property type="project" value="InterPro"/>
</dbReference>
<accession>A0A5C4N1I1</accession>
<reference evidence="3 4" key="1">
    <citation type="submission" date="2019-06" db="EMBL/GenBank/DDBJ databases">
        <title>YIM 131921 draft genome.</title>
        <authorList>
            <person name="Jiang L."/>
        </authorList>
    </citation>
    <scope>NUCLEOTIDE SEQUENCE [LARGE SCALE GENOMIC DNA]</scope>
    <source>
        <strain evidence="3 4">YIM 131921</strain>
    </source>
</reference>
<evidence type="ECO:0000259" key="2">
    <source>
        <dbReference type="Pfam" id="PF13609"/>
    </source>
</evidence>
<feature type="domain" description="Porin" evidence="2">
    <location>
        <begin position="49"/>
        <end position="195"/>
    </location>
</feature>
<feature type="chain" id="PRO_5023116799" description="Porin domain-containing protein" evidence="1">
    <location>
        <begin position="22"/>
        <end position="229"/>
    </location>
</feature>
<organism evidence="3 4">
    <name type="scientific">Rubellimicrobium rubrum</name>
    <dbReference type="NCBI Taxonomy" id="2585369"/>
    <lineage>
        <taxon>Bacteria</taxon>
        <taxon>Pseudomonadati</taxon>
        <taxon>Pseudomonadota</taxon>
        <taxon>Alphaproteobacteria</taxon>
        <taxon>Rhodobacterales</taxon>
        <taxon>Roseobacteraceae</taxon>
        <taxon>Rubellimicrobium</taxon>
    </lineage>
</organism>
<dbReference type="OrthoDB" id="7686946at2"/>
<dbReference type="Pfam" id="PF13609">
    <property type="entry name" value="Porin_4"/>
    <property type="match status" value="1"/>
</dbReference>
<name>A0A5C4N1I1_9RHOB</name>
<evidence type="ECO:0000313" key="3">
    <source>
        <dbReference type="EMBL" id="TNC51140.1"/>
    </source>
</evidence>
<dbReference type="Gene3D" id="2.40.160.10">
    <property type="entry name" value="Porin"/>
    <property type="match status" value="1"/>
</dbReference>
<protein>
    <recommendedName>
        <fullName evidence="2">Porin domain-containing protein</fullName>
    </recommendedName>
</protein>
<proteinExistence type="predicted"/>
<dbReference type="InterPro" id="IPR023614">
    <property type="entry name" value="Porin_dom_sf"/>
</dbReference>
<evidence type="ECO:0000313" key="4">
    <source>
        <dbReference type="Proteomes" id="UP000305887"/>
    </source>
</evidence>
<comment type="caution">
    <text evidence="3">The sequence shown here is derived from an EMBL/GenBank/DDBJ whole genome shotgun (WGS) entry which is preliminary data.</text>
</comment>
<dbReference type="InterPro" id="IPR033900">
    <property type="entry name" value="Gram_neg_porin_domain"/>
</dbReference>
<feature type="signal peptide" evidence="1">
    <location>
        <begin position="1"/>
        <end position="21"/>
    </location>
</feature>
<dbReference type="GO" id="GO:0016020">
    <property type="term" value="C:membrane"/>
    <property type="evidence" value="ECO:0007669"/>
    <property type="project" value="InterPro"/>
</dbReference>
<dbReference type="EMBL" id="VDFU01000005">
    <property type="protein sequence ID" value="TNC51140.1"/>
    <property type="molecule type" value="Genomic_DNA"/>
</dbReference>
<keyword evidence="4" id="KW-1185">Reference proteome</keyword>